<evidence type="ECO:0000313" key="1">
    <source>
        <dbReference type="EMBL" id="HEB48263.1"/>
    </source>
</evidence>
<protein>
    <submittedName>
        <fullName evidence="1">Uncharacterized protein</fullName>
    </submittedName>
</protein>
<dbReference type="EMBL" id="DSKP01000016">
    <property type="protein sequence ID" value="HEB48263.1"/>
    <property type="molecule type" value="Genomic_DNA"/>
</dbReference>
<sequence>MSGIPAEGWDRELRSSARRLADYLGILLAVEYDVDAIDRIAKARKLEDFAEGIYNALRRRESLLQKLLDEKVKAERGNEDKNFLEKAIKKVKDFSDSDVDRLINSLSDRSDSQLKLLASYVGSMALAHEESTRLREILERLRRTGSQP</sequence>
<organism evidence="1">
    <name type="scientific">Thermofilum pendens</name>
    <dbReference type="NCBI Taxonomy" id="2269"/>
    <lineage>
        <taxon>Archaea</taxon>
        <taxon>Thermoproteota</taxon>
        <taxon>Thermoprotei</taxon>
        <taxon>Thermofilales</taxon>
        <taxon>Thermofilaceae</taxon>
        <taxon>Thermofilum</taxon>
    </lineage>
</organism>
<accession>A0A7C1T9P7</accession>
<proteinExistence type="predicted"/>
<gene>
    <name evidence="1" type="ORF">ENP77_00465</name>
</gene>
<dbReference type="AlphaFoldDB" id="A0A7C1T9P7"/>
<name>A0A7C1T9P7_THEPE</name>
<reference evidence="1" key="1">
    <citation type="journal article" date="2020" name="mSystems">
        <title>Genome- and Community-Level Interaction Insights into Carbon Utilization and Element Cycling Functions of Hydrothermarchaeota in Hydrothermal Sediment.</title>
        <authorList>
            <person name="Zhou Z."/>
            <person name="Liu Y."/>
            <person name="Xu W."/>
            <person name="Pan J."/>
            <person name="Luo Z.H."/>
            <person name="Li M."/>
        </authorList>
    </citation>
    <scope>NUCLEOTIDE SEQUENCE [LARGE SCALE GENOMIC DNA]</scope>
    <source>
        <strain evidence="1">SpSt-25</strain>
    </source>
</reference>
<comment type="caution">
    <text evidence="1">The sequence shown here is derived from an EMBL/GenBank/DDBJ whole genome shotgun (WGS) entry which is preliminary data.</text>
</comment>